<feature type="disulfide bond" evidence="14">
    <location>
        <begin position="1411"/>
        <end position="1420"/>
    </location>
</feature>
<feature type="disulfide bond" evidence="14">
    <location>
        <begin position="2207"/>
        <end position="2224"/>
    </location>
</feature>
<accession>A0AAV7JLC1</accession>
<feature type="disulfide bond" evidence="14">
    <location>
        <begin position="579"/>
        <end position="588"/>
    </location>
</feature>
<feature type="domain" description="EGF-like" evidence="17">
    <location>
        <begin position="875"/>
        <end position="911"/>
    </location>
</feature>
<evidence type="ECO:0000256" key="8">
    <source>
        <dbReference type="ARBA" id="ARBA00022737"/>
    </source>
</evidence>
<feature type="disulfide bond" evidence="14">
    <location>
        <begin position="192"/>
        <end position="201"/>
    </location>
</feature>
<feature type="domain" description="EGF-like" evidence="17">
    <location>
        <begin position="1665"/>
        <end position="1704"/>
    </location>
</feature>
<feature type="disulfide bond" evidence="14">
    <location>
        <begin position="655"/>
        <end position="664"/>
    </location>
</feature>
<dbReference type="GO" id="GO:0009952">
    <property type="term" value="P:anterior/posterior pattern specification"/>
    <property type="evidence" value="ECO:0007669"/>
    <property type="project" value="UniProtKB-ARBA"/>
</dbReference>
<name>A0AAV7JLC1_9METZ</name>
<feature type="domain" description="EGF-like" evidence="17">
    <location>
        <begin position="401"/>
        <end position="437"/>
    </location>
</feature>
<dbReference type="InterPro" id="IPR001791">
    <property type="entry name" value="Laminin_G"/>
</dbReference>
<dbReference type="Gene3D" id="2.60.120.200">
    <property type="match status" value="5"/>
</dbReference>
<evidence type="ECO:0000256" key="14">
    <source>
        <dbReference type="PROSITE-ProRule" id="PRU00076"/>
    </source>
</evidence>
<feature type="disulfide bond" evidence="14">
    <location>
        <begin position="272"/>
        <end position="281"/>
    </location>
</feature>
<keyword evidence="13" id="KW-0325">Glycoprotein</keyword>
<feature type="domain" description="EGF-like" evidence="17">
    <location>
        <begin position="439"/>
        <end position="475"/>
    </location>
</feature>
<dbReference type="GO" id="GO:0005509">
    <property type="term" value="F:calcium ion binding"/>
    <property type="evidence" value="ECO:0007669"/>
    <property type="project" value="InterPro"/>
</dbReference>
<keyword evidence="19" id="KW-1185">Reference proteome</keyword>
<dbReference type="PROSITE" id="PS00010">
    <property type="entry name" value="ASX_HYDROXYL"/>
    <property type="match status" value="16"/>
</dbReference>
<feature type="domain" description="EGF-like" evidence="17">
    <location>
        <begin position="712"/>
        <end position="748"/>
    </location>
</feature>
<feature type="domain" description="EGF-like" evidence="17">
    <location>
        <begin position="913"/>
        <end position="950"/>
    </location>
</feature>
<sequence length="2818" mass="306262">MFLHFQIAIFFISLFFPLSLSLTNTCSSYFLFETSIQNASFLPHTVTLPSILLTEGYIPGDEYMFNIETIGRAKINTFLLQVQTQDSTPIGTFLSDNPKQSVITCHNTNDSLIDPNLTADQNLTYLRAIWTAPDAPELTATLSLVYILGVSRDKYREFNSQLFSLKDFCSPSPCENSGICQQLLTGEYDCICQFDYFGSNCQYFNACTSSPCLNNGMCSDQEYGFLCVCPPGYIGRQCEVDIDECQLAVINEDSCMFNGECIDGSNTFYCKCVRGYTGDRCEFNLQDCTTGICGDSGMCVDLVGDYMCNCDAGTAGRNCELSHDCSAQENICLNNAVCNKNTTFNEISCDCHSGFSGPTCTTAVDHCTSDTCQNDGTCHDLIDTHLCECSPGWVGGNCEVNVDECQTPDICNNGICIDNSGSYDCFCANGFAGEFCEFNIPDCFDSLCAEFSSCVDGVAEYNCTCPPGRTGRFCDTNLDLCMSNPCRNNATCTDGVLSYSCTCIPGYTGDNCETETDECEDFPCLNNGTCIDGVHEFMCMCRDGFTGACCEVNINECEPQPCENNGICKDGVNSFTCDCLPAFTNITCSDDVNECSQPICQNNSTCTNFYGGFSCACQSGFIGELCGSDINECLNEPCSNGGDCVNTIGNFSCVCPPSYKGDICQTFVPSCDMFDEQGNSLDCENNGTCIETENSIICQCTAGYTGQFCEAIFDPCLNATCGSNSTCMPIGSNYTCICPPGVTGFDCNTDVMECMNNICDNNGTCMELFGSYKCICGELFAGQMCEIALNICELSRPCFNNATCESTQLGSPLFNCTCPLGYTGDICEIQIDYCASNPCLNNATCITAIPPIFSQTPLFTCTCQQGYTGITCAEDINECLSVPCRNNATCVNQPGNYTCECLAGFTGYKCGEEILECQILTPCQNNGTCIEFIGGYACNCIPGYTGENCSERIDFCIDSPCNNGTCVSLDDNYMCICSQGVTGPNCAIDIPECASQPCMNNGTCQEAFGSFSCICLSGFTGTFCEEEFDNCSPNPCMNEGLCITSTSSFECFCRLGFTGSLCQININDCADSPCLNSGNCTDGIASFSCACTSGYAGTFCSIDIDSCQSSTCANNGTCIDLAGDEGYICMCAIGYTGIDCEDQIDECSNRNCSGNGECFDSVAGYDCFCNTGYSGRDCENRIDICSSSPCLNGGNCVENFPFFECICLVGFTGELCQTDIDECIPNPCRNGSICVDGFNSFMCLCTDPYTGSTCDTELLECTSNPCFNNGTCLEITGAGFICICTAGYSGELCESQIDFCMSESYMNDPCINGSCVSMRDRFICVCNEGYTGARCDNQLPSICVAQVLNPCNNGTCIASPEVEEGFTCACLKGYTGERCENEIDECITSLGISQCLNGSCIDLIGDFYCVCTSGYTGRQCDMLIDDCSPDPCQNGVCRTMNGQFVCLCYDGYNGDLCKIDIDECESSPCQNNGTCMDRVNSTECICQPGYTGKYCQYYLPMCTVDTCMNDGLCIEDVVEGFRCICPVGITGRNCDVILLFCKEDSCLNGGMCVDIVDGFECVCPAGYTGERCDNILDFCESMPCFNNATCISTNSSFSCICIGNYIGNLCQYHDNCPGFDCNNGVCVNLVNSTSKPITLVTSLIGDGLISCVCEAGYSGELCDQLIDLCTLNNDTCSNRGTCIVTGEDMYRCDCDLGYAGNNCQTAVSSVYFTQSSYLELASIPNALNQYTIELSIQTNDSSALLLYTAQDSSQNREFFDFLLVQIISGQVRVTFDCGSGPGTAQSNFNIDDGKAHIILIIREGQSIQLTVDSRVYRHSSPGDNTQQILTLPLFVGGLSDYDILPTRFRGLNGYTGCVHYIIVTSQVLSLTKDYINAVGIQTCQEPACGYVQCQNGGQCNDDVDSFYRCICPEGYRGIFCEVLSTSCRSVEGTGELANGDTEIVCFNGGDCKQIDNRFMCVCMLGFTGDICQQVTQIDTPYFSGEDSYLIFTSFLDLSFTFNISISFRPMAQNGVIFYSSQYATPPIGDYTILQLHNGYIQFIFDCGSGALILTSIDKLVLNSWHKVRAVRRGRVGYLYVDSQQVQTRSSFGVSAVLNLADNLYLGGYDSRVVTLPPTVIQNNTGLIGCIEEFNSSSISIMLSQATAGRAINSCPVSLCNSSYCYNDAICLEDLSTMIIEVSCSCQQGYSGDRCQNVIDVCLTDNPCQGGGICQTTGEGNIFICQCPLGRYGLTCENEFTPILPKLTSPQSFLQYSLLPHFSVDSYTKIIYSFTFDFSVIPELESQLRSLMYFGSVDSDDFMALLLYFSEDNTNPYLQLHYNIGSGIHITNGPSLQQDILYTVSLTRYLQHFTLTTHSDTTGDTLLESSNTGPDTVLNLPISSGVIIIGALSQQLQSRITSSADITAVRGCMHTLKVNFFEYGVITSADQGLAISDCLQDICYNSQPCMNDGICIQNEHTSIVCLCGLGFIGDNCVQAISISTASFLSYSSLTFNPIPGPITEKLVISLPIKLDTLSGKLLLITNDLETEFIRLELLHGIFLLNSHLGDARSIQSLLPSRWYNLTIVITTQHISVLIDGEIYFEITYSDPIQFITTDTLELFTIGSSILSQQSFQGCIGNITINYDEVMLILSPSNATEGHGVSQCVFSRQCSSSVCSHHGVCSLNDDLSYNCVCHEGFNGSICDIAFFECDNRQVGCVNGGTCKVEILDGRQEFGCICHLPYTGDKCQYKSTFTSVYFNTNSYLGFPSSFLSSFRTSTVIELVMMPESGDGVLLFAQNIQGTSRQDYIYIGLRNYKVEFRYLKLSKIIPLLQIIIQK</sequence>
<dbReference type="GO" id="GO:0048646">
    <property type="term" value="P:anatomical structure formation involved in morphogenesis"/>
    <property type="evidence" value="ECO:0007669"/>
    <property type="project" value="UniProtKB-ARBA"/>
</dbReference>
<feature type="domain" description="EGF-like" evidence="17">
    <location>
        <begin position="591"/>
        <end position="627"/>
    </location>
</feature>
<dbReference type="PRINTS" id="PR01983">
    <property type="entry name" value="NOTCH"/>
</dbReference>
<dbReference type="Proteomes" id="UP001165289">
    <property type="component" value="Unassembled WGS sequence"/>
</dbReference>
<dbReference type="GO" id="GO:0051093">
    <property type="term" value="P:negative regulation of developmental process"/>
    <property type="evidence" value="ECO:0007669"/>
    <property type="project" value="UniProtKB-ARBA"/>
</dbReference>
<feature type="disulfide bond" evidence="14">
    <location>
        <begin position="351"/>
        <end position="360"/>
    </location>
</feature>
<keyword evidence="8" id="KW-0677">Repeat</keyword>
<feature type="domain" description="EGF-like" evidence="17">
    <location>
        <begin position="363"/>
        <end position="399"/>
    </location>
</feature>
<evidence type="ECO:0000256" key="9">
    <source>
        <dbReference type="ARBA" id="ARBA00022782"/>
    </source>
</evidence>
<feature type="disulfide bond" evidence="14">
    <location>
        <begin position="541"/>
        <end position="550"/>
    </location>
</feature>
<feature type="domain" description="EGF-like" evidence="17">
    <location>
        <begin position="2155"/>
        <end position="2195"/>
    </location>
</feature>
<dbReference type="PROSITE" id="PS01187">
    <property type="entry name" value="EGF_CA"/>
    <property type="match status" value="5"/>
</dbReference>
<feature type="domain" description="EGF-like" evidence="17">
    <location>
        <begin position="830"/>
        <end position="873"/>
    </location>
</feature>
<feature type="domain" description="EGF-like" evidence="17">
    <location>
        <begin position="1339"/>
        <end position="1380"/>
    </location>
</feature>
<feature type="disulfide bond" evidence="14">
    <location>
        <begin position="1284"/>
        <end position="1293"/>
    </location>
</feature>
<feature type="domain" description="Laminin G" evidence="16">
    <location>
        <begin position="1978"/>
        <end position="2164"/>
    </location>
</feature>
<feature type="disulfide bond" evidence="14">
    <location>
        <begin position="738"/>
        <end position="747"/>
    </location>
</feature>
<dbReference type="InterPro" id="IPR018097">
    <property type="entry name" value="EGF_Ca-bd_CS"/>
</dbReference>
<dbReference type="InterPro" id="IPR009030">
    <property type="entry name" value="Growth_fac_rcpt_cys_sf"/>
</dbReference>
<feature type="domain" description="EGF-like" evidence="17">
    <location>
        <begin position="1937"/>
        <end position="1972"/>
    </location>
</feature>
<feature type="domain" description="EGF-like" evidence="17">
    <location>
        <begin position="1027"/>
        <end position="1063"/>
    </location>
</feature>
<feature type="domain" description="EGF-like" evidence="17">
    <location>
        <begin position="1460"/>
        <end position="1496"/>
    </location>
</feature>
<dbReference type="InterPro" id="IPR013032">
    <property type="entry name" value="EGF-like_CS"/>
</dbReference>
<dbReference type="Gene3D" id="2.10.25.10">
    <property type="entry name" value="Laminin"/>
    <property type="match status" value="46"/>
</dbReference>
<feature type="disulfide bond" evidence="14">
    <location>
        <begin position="310"/>
        <end position="319"/>
    </location>
</feature>
<dbReference type="GO" id="GO:0060255">
    <property type="term" value="P:regulation of macromolecule metabolic process"/>
    <property type="evidence" value="ECO:0007669"/>
    <property type="project" value="UniProtKB-ARBA"/>
</dbReference>
<feature type="signal peptide" evidence="15">
    <location>
        <begin position="1"/>
        <end position="21"/>
    </location>
</feature>
<feature type="disulfide bond" evidence="14">
    <location>
        <begin position="2185"/>
        <end position="2194"/>
    </location>
</feature>
<feature type="domain" description="EGF-like" evidence="17">
    <location>
        <begin position="284"/>
        <end position="320"/>
    </location>
</feature>
<feature type="domain" description="EGF-like" evidence="17">
    <location>
        <begin position="1884"/>
        <end position="1921"/>
    </location>
</feature>
<evidence type="ECO:0000256" key="13">
    <source>
        <dbReference type="ARBA" id="ARBA00023180"/>
    </source>
</evidence>
<feature type="domain" description="EGF-like" evidence="17">
    <location>
        <begin position="1257"/>
        <end position="1294"/>
    </location>
</feature>
<dbReference type="FunFam" id="2.10.25.10:FF:000122">
    <property type="entry name" value="Protein crumbs homolog 2"/>
    <property type="match status" value="2"/>
</dbReference>
<evidence type="ECO:0000256" key="2">
    <source>
        <dbReference type="ARBA" id="ARBA00022473"/>
    </source>
</evidence>
<dbReference type="InterPro" id="IPR013320">
    <property type="entry name" value="ConA-like_dom_sf"/>
</dbReference>
<feature type="domain" description="EGF-like" evidence="17">
    <location>
        <begin position="477"/>
        <end position="513"/>
    </location>
</feature>
<dbReference type="SMART" id="SM00282">
    <property type="entry name" value="LamG"/>
    <property type="match status" value="4"/>
</dbReference>
<feature type="disulfide bond" evidence="14">
    <location>
        <begin position="940"/>
        <end position="949"/>
    </location>
</feature>
<feature type="domain" description="EGF-like" evidence="17">
    <location>
        <begin position="1498"/>
        <end position="1535"/>
    </location>
</feature>
<feature type="disulfide bond" evidence="14">
    <location>
        <begin position="1091"/>
        <end position="1100"/>
    </location>
</feature>
<dbReference type="InterPro" id="IPR001881">
    <property type="entry name" value="EGF-like_Ca-bd_dom"/>
</dbReference>
<dbReference type="InterPro" id="IPR000742">
    <property type="entry name" value="EGF"/>
</dbReference>
<dbReference type="GO" id="GO:0008593">
    <property type="term" value="P:regulation of Notch signaling pathway"/>
    <property type="evidence" value="ECO:0007669"/>
    <property type="project" value="UniProtKB-ARBA"/>
</dbReference>
<feature type="disulfide bond" evidence="14">
    <location>
        <begin position="427"/>
        <end position="436"/>
    </location>
</feature>
<evidence type="ECO:0000313" key="18">
    <source>
        <dbReference type="EMBL" id="KAI6649726.1"/>
    </source>
</evidence>
<evidence type="ECO:0000256" key="3">
    <source>
        <dbReference type="ARBA" id="ARBA00022475"/>
    </source>
</evidence>
<dbReference type="FunFam" id="2.10.25.10:FF:000006">
    <property type="entry name" value="Versican core protein-like isoform 1"/>
    <property type="match status" value="1"/>
</dbReference>
<feature type="disulfide bond" evidence="14">
    <location>
        <begin position="901"/>
        <end position="910"/>
    </location>
</feature>
<feature type="domain" description="EGF-like" evidence="17">
    <location>
        <begin position="203"/>
        <end position="239"/>
    </location>
</feature>
<dbReference type="CDD" id="cd00054">
    <property type="entry name" value="EGF_CA"/>
    <property type="match status" value="24"/>
</dbReference>
<keyword evidence="9" id="KW-0221">Differentiation</keyword>
<feature type="domain" description="EGF-like" evidence="17">
    <location>
        <begin position="2687"/>
        <end position="2729"/>
    </location>
</feature>
<feature type="domain" description="EGF-like" evidence="17">
    <location>
        <begin position="1065"/>
        <end position="1101"/>
    </location>
</feature>
<keyword evidence="11" id="KW-0472">Membrane</keyword>
<feature type="chain" id="PRO_5043529599" evidence="15">
    <location>
        <begin position="22"/>
        <end position="2818"/>
    </location>
</feature>
<feature type="disulfide bond" evidence="14">
    <location>
        <begin position="1911"/>
        <end position="1920"/>
    </location>
</feature>
<feature type="domain" description="EGF-like" evidence="17">
    <location>
        <begin position="553"/>
        <end position="589"/>
    </location>
</feature>
<evidence type="ECO:0000256" key="7">
    <source>
        <dbReference type="ARBA" id="ARBA00022729"/>
    </source>
</evidence>
<feature type="domain" description="EGF-like" evidence="17">
    <location>
        <begin position="321"/>
        <end position="361"/>
    </location>
</feature>
<keyword evidence="4 14" id="KW-0245">EGF-like domain</keyword>
<dbReference type="GO" id="GO:0009967">
    <property type="term" value="P:positive regulation of signal transduction"/>
    <property type="evidence" value="ECO:0007669"/>
    <property type="project" value="UniProtKB-ARBA"/>
</dbReference>
<evidence type="ECO:0000256" key="4">
    <source>
        <dbReference type="ARBA" id="ARBA00022536"/>
    </source>
</evidence>
<dbReference type="InterPro" id="IPR049883">
    <property type="entry name" value="NOTCH1_EGF-like"/>
</dbReference>
<feature type="domain" description="EGF-like" evidence="17">
    <location>
        <begin position="515"/>
        <end position="551"/>
    </location>
</feature>
<feature type="disulfide bond" evidence="14">
    <location>
        <begin position="1601"/>
        <end position="1610"/>
    </location>
</feature>
<feature type="disulfide bond" evidence="14">
    <location>
        <begin position="1112"/>
        <end position="1129"/>
    </location>
</feature>
<proteinExistence type="predicted"/>
<feature type="disulfide bond" evidence="14">
    <location>
        <begin position="617"/>
        <end position="626"/>
    </location>
</feature>
<evidence type="ECO:0000256" key="11">
    <source>
        <dbReference type="ARBA" id="ARBA00023136"/>
    </source>
</evidence>
<keyword evidence="10" id="KW-1133">Transmembrane helix</keyword>
<dbReference type="EMBL" id="JAKMXF010000318">
    <property type="protein sequence ID" value="KAI6649726.1"/>
    <property type="molecule type" value="Genomic_DNA"/>
</dbReference>
<keyword evidence="7 15" id="KW-0732">Signal</keyword>
<feature type="disulfide bond" evidence="14">
    <location>
        <begin position="2226"/>
        <end position="2235"/>
    </location>
</feature>
<dbReference type="GO" id="GO:0016324">
    <property type="term" value="C:apical plasma membrane"/>
    <property type="evidence" value="ECO:0007669"/>
    <property type="project" value="UniProtKB-SubCell"/>
</dbReference>
<dbReference type="FunFam" id="2.10.25.10:FF:000565">
    <property type="entry name" value="Predicted protein"/>
    <property type="match status" value="1"/>
</dbReference>
<feature type="disulfide bond" evidence="14">
    <location>
        <begin position="776"/>
        <end position="785"/>
    </location>
</feature>
<feature type="domain" description="EGF-like" evidence="17">
    <location>
        <begin position="1296"/>
        <end position="1336"/>
    </location>
</feature>
<dbReference type="FunFam" id="2.10.25.10:FF:000143">
    <property type="entry name" value="Protein crumbs 1"/>
    <property type="match status" value="3"/>
</dbReference>
<feature type="disulfide bond" evidence="14">
    <location>
        <begin position="229"/>
        <end position="238"/>
    </location>
</feature>
<dbReference type="InterPro" id="IPR000152">
    <property type="entry name" value="EGF-type_Asp/Asn_hydroxyl_site"/>
</dbReference>
<dbReference type="PROSITE" id="PS50025">
    <property type="entry name" value="LAM_G_DOMAIN"/>
    <property type="match status" value="3"/>
</dbReference>
<feature type="domain" description="EGF-like" evidence="17">
    <location>
        <begin position="629"/>
        <end position="665"/>
    </location>
</feature>
<feature type="disulfide bond" evidence="14">
    <location>
        <begin position="977"/>
        <end position="986"/>
    </location>
</feature>
<feature type="domain" description="EGF-like" evidence="17">
    <location>
        <begin position="750"/>
        <end position="786"/>
    </location>
</feature>
<feature type="disulfide bond" evidence="14">
    <location>
        <begin position="1525"/>
        <end position="1534"/>
    </location>
</feature>
<feature type="disulfide bond" evidence="14">
    <location>
        <begin position="1370"/>
        <end position="1379"/>
    </location>
</feature>
<feature type="disulfide bond" evidence="14">
    <location>
        <begin position="465"/>
        <end position="474"/>
    </location>
</feature>
<dbReference type="PANTHER" id="PTHR12916:SF4">
    <property type="entry name" value="UNINFLATABLE, ISOFORM C"/>
    <property type="match status" value="1"/>
</dbReference>
<feature type="disulfide bond" evidence="14">
    <location>
        <begin position="1486"/>
        <end position="1495"/>
    </location>
</feature>
<dbReference type="SMART" id="SM00181">
    <property type="entry name" value="EGF"/>
    <property type="match status" value="46"/>
</dbReference>
<feature type="disulfide bond" evidence="14">
    <location>
        <begin position="956"/>
        <end position="966"/>
    </location>
</feature>
<feature type="domain" description="EGF-like" evidence="17">
    <location>
        <begin position="2438"/>
        <end position="2476"/>
    </location>
</feature>
<feature type="disulfide bond" evidence="14">
    <location>
        <begin position="2466"/>
        <end position="2475"/>
    </location>
</feature>
<evidence type="ECO:0000313" key="19">
    <source>
        <dbReference type="Proteomes" id="UP001165289"/>
    </source>
</evidence>
<dbReference type="GO" id="GO:0035282">
    <property type="term" value="P:segmentation"/>
    <property type="evidence" value="ECO:0007669"/>
    <property type="project" value="UniProtKB-ARBA"/>
</dbReference>
<feature type="domain" description="EGF-like" evidence="17">
    <location>
        <begin position="1537"/>
        <end position="1573"/>
    </location>
</feature>
<feature type="domain" description="EGF-like" evidence="17">
    <location>
        <begin position="2197"/>
        <end position="2236"/>
    </location>
</feature>
<dbReference type="FunFam" id="2.10.25.10:FF:000472">
    <property type="entry name" value="Uncharacterized protein, isoform A"/>
    <property type="match status" value="3"/>
</dbReference>
<dbReference type="PROSITE" id="PS50026">
    <property type="entry name" value="EGF_3"/>
    <property type="match status" value="45"/>
</dbReference>
<evidence type="ECO:0000259" key="17">
    <source>
        <dbReference type="PROSITE" id="PS50026"/>
    </source>
</evidence>
<feature type="disulfide bond" evidence="14">
    <location>
        <begin position="863"/>
        <end position="872"/>
    </location>
</feature>
<comment type="subcellular location">
    <subcellularLocation>
        <location evidence="1">Apical cell membrane</location>
        <topology evidence="1">Single-pass type I membrane protein</topology>
    </subcellularLocation>
</comment>
<dbReference type="GO" id="GO:0048863">
    <property type="term" value="P:stem cell differentiation"/>
    <property type="evidence" value="ECO:0007669"/>
    <property type="project" value="UniProtKB-ARBA"/>
</dbReference>
<feature type="disulfide bond" evidence="14">
    <location>
        <begin position="1053"/>
        <end position="1062"/>
    </location>
</feature>
<feature type="domain" description="Laminin G" evidence="16">
    <location>
        <begin position="1707"/>
        <end position="1888"/>
    </location>
</feature>
<dbReference type="FunFam" id="2.10.25.10:FF:000012">
    <property type="entry name" value="Delta-like protein"/>
    <property type="match status" value="1"/>
</dbReference>
<dbReference type="SMART" id="SM00179">
    <property type="entry name" value="EGF_CA"/>
    <property type="match status" value="41"/>
</dbReference>
<evidence type="ECO:0000256" key="15">
    <source>
        <dbReference type="SAM" id="SignalP"/>
    </source>
</evidence>
<feature type="disulfide bond" evidence="14">
    <location>
        <begin position="818"/>
        <end position="827"/>
    </location>
</feature>
<feature type="disulfide bond" evidence="14">
    <location>
        <begin position="1326"/>
        <end position="1335"/>
    </location>
</feature>
<feature type="domain" description="EGF-like" evidence="17">
    <location>
        <begin position="2648"/>
        <end position="2685"/>
    </location>
</feature>
<dbReference type="Pfam" id="PF00008">
    <property type="entry name" value="EGF"/>
    <property type="match status" value="13"/>
</dbReference>
<feature type="disulfide bond" evidence="14">
    <location>
        <begin position="503"/>
        <end position="512"/>
    </location>
</feature>
<feature type="disulfide bond" evidence="14">
    <location>
        <begin position="1962"/>
        <end position="1971"/>
    </location>
</feature>
<dbReference type="SUPFAM" id="SSF57184">
    <property type="entry name" value="Growth factor receptor domain"/>
    <property type="match status" value="4"/>
</dbReference>
<reference evidence="18 19" key="1">
    <citation type="journal article" date="2023" name="BMC Biol.">
        <title>The compact genome of the sponge Oopsacas minuta (Hexactinellida) is lacking key metazoan core genes.</title>
        <authorList>
            <person name="Santini S."/>
            <person name="Schenkelaars Q."/>
            <person name="Jourda C."/>
            <person name="Duchesne M."/>
            <person name="Belahbib H."/>
            <person name="Rocher C."/>
            <person name="Selva M."/>
            <person name="Riesgo A."/>
            <person name="Vervoort M."/>
            <person name="Leys S.P."/>
            <person name="Kodjabachian L."/>
            <person name="Le Bivic A."/>
            <person name="Borchiellini C."/>
            <person name="Claverie J.M."/>
            <person name="Renard E."/>
        </authorList>
    </citation>
    <scope>NUCLEOTIDE SEQUENCE [LARGE SCALE GENOMIC DNA]</scope>
    <source>
        <strain evidence="18">SPO-2</strain>
    </source>
</reference>
<dbReference type="PANTHER" id="PTHR12916">
    <property type="entry name" value="CYTOCHROME C OXIDASE POLYPEPTIDE VIC-2"/>
    <property type="match status" value="1"/>
</dbReference>
<protein>
    <submittedName>
        <fullName evidence="18">Fibrillin-1-like</fullName>
    </submittedName>
</protein>
<feature type="disulfide bond" evidence="14">
    <location>
        <begin position="1131"/>
        <end position="1140"/>
    </location>
</feature>
<feature type="domain" description="EGF-like" evidence="17">
    <location>
        <begin position="165"/>
        <end position="202"/>
    </location>
</feature>
<dbReference type="GO" id="GO:0019904">
    <property type="term" value="F:protein domain specific binding"/>
    <property type="evidence" value="ECO:0007669"/>
    <property type="project" value="UniProtKB-ARBA"/>
</dbReference>
<feature type="disulfide bond" evidence="14">
    <location>
        <begin position="2719"/>
        <end position="2728"/>
    </location>
</feature>
<feature type="disulfide bond" evidence="14">
    <location>
        <begin position="1015"/>
        <end position="1024"/>
    </location>
</feature>
<dbReference type="FunFam" id="2.10.25.10:FF:000109">
    <property type="entry name" value="Notch homolog 4, [Drosophila]"/>
    <property type="match status" value="1"/>
</dbReference>
<keyword evidence="2" id="KW-0217">Developmental protein</keyword>
<feature type="domain" description="EGF-like" evidence="17">
    <location>
        <begin position="1382"/>
        <end position="1421"/>
    </location>
</feature>
<evidence type="ECO:0000256" key="5">
    <source>
        <dbReference type="ARBA" id="ARBA00022553"/>
    </source>
</evidence>
<feature type="domain" description="EGF-like" evidence="17">
    <location>
        <begin position="241"/>
        <end position="282"/>
    </location>
</feature>
<dbReference type="Pfam" id="PF07645">
    <property type="entry name" value="EGF_CA"/>
    <property type="match status" value="3"/>
</dbReference>
<dbReference type="FunFam" id="2.10.25.10:FF:000434">
    <property type="entry name" value="Predicted protein"/>
    <property type="match status" value="2"/>
</dbReference>
<organism evidence="18 19">
    <name type="scientific">Oopsacas minuta</name>
    <dbReference type="NCBI Taxonomy" id="111878"/>
    <lineage>
        <taxon>Eukaryota</taxon>
        <taxon>Metazoa</taxon>
        <taxon>Porifera</taxon>
        <taxon>Hexactinellida</taxon>
        <taxon>Hexasterophora</taxon>
        <taxon>Lyssacinosida</taxon>
        <taxon>Leucopsacidae</taxon>
        <taxon>Oopsacas</taxon>
    </lineage>
</organism>
<feature type="disulfide bond" evidence="14">
    <location>
        <begin position="1169"/>
        <end position="1178"/>
    </location>
</feature>
<evidence type="ECO:0000256" key="1">
    <source>
        <dbReference type="ARBA" id="ARBA00004247"/>
    </source>
</evidence>
<dbReference type="Pfam" id="PF00054">
    <property type="entry name" value="Laminin_G_1"/>
    <property type="match status" value="2"/>
</dbReference>
<feature type="disulfide bond" evidence="14">
    <location>
        <begin position="2675"/>
        <end position="2684"/>
    </location>
</feature>
<feature type="domain" description="Laminin G" evidence="16">
    <location>
        <begin position="2476"/>
        <end position="2652"/>
    </location>
</feature>
<feature type="domain" description="EGF-like" evidence="17">
    <location>
        <begin position="1181"/>
        <end position="1217"/>
    </location>
</feature>
<dbReference type="GO" id="GO:0080090">
    <property type="term" value="P:regulation of primary metabolic process"/>
    <property type="evidence" value="ECO:0007669"/>
    <property type="project" value="UniProtKB-ARBA"/>
</dbReference>
<comment type="caution">
    <text evidence="14">Lacks conserved residue(s) required for the propagation of feature annotation.</text>
</comment>
<feature type="disulfide bond" evidence="14">
    <location>
        <begin position="700"/>
        <end position="709"/>
    </location>
</feature>
<dbReference type="Pfam" id="PF12661">
    <property type="entry name" value="hEGF"/>
    <property type="match status" value="6"/>
</dbReference>
<feature type="domain" description="EGF-like" evidence="17">
    <location>
        <begin position="989"/>
        <end position="1025"/>
    </location>
</feature>
<feature type="domain" description="EGF-like" evidence="17">
    <location>
        <begin position="1575"/>
        <end position="1611"/>
    </location>
</feature>
<keyword evidence="5" id="KW-0597">Phosphoprotein</keyword>
<feature type="domain" description="EGF-like" evidence="17">
    <location>
        <begin position="952"/>
        <end position="987"/>
    </location>
</feature>
<keyword evidence="3" id="KW-1003">Cell membrane</keyword>
<dbReference type="Pfam" id="PF25024">
    <property type="entry name" value="EGF_TEN"/>
    <property type="match status" value="2"/>
</dbReference>
<feature type="domain" description="EGF-like" evidence="17">
    <location>
        <begin position="1103"/>
        <end position="1141"/>
    </location>
</feature>
<dbReference type="PROSITE" id="PS01186">
    <property type="entry name" value="EGF_2"/>
    <property type="match status" value="35"/>
</dbReference>
<feature type="disulfide bond" evidence="14">
    <location>
        <begin position="1351"/>
        <end position="1368"/>
    </location>
</feature>
<feature type="domain" description="EGF-like" evidence="17">
    <location>
        <begin position="1423"/>
        <end position="1458"/>
    </location>
</feature>
<feature type="disulfide bond" evidence="14">
    <location>
        <begin position="1427"/>
        <end position="1437"/>
    </location>
</feature>
<dbReference type="GO" id="GO:0050877">
    <property type="term" value="P:nervous system process"/>
    <property type="evidence" value="ECO:0007669"/>
    <property type="project" value="UniProtKB-ARBA"/>
</dbReference>
<dbReference type="SUPFAM" id="SSF49899">
    <property type="entry name" value="Concanavalin A-like lectins/glucanases"/>
    <property type="match status" value="5"/>
</dbReference>
<evidence type="ECO:0000259" key="16">
    <source>
        <dbReference type="PROSITE" id="PS50025"/>
    </source>
</evidence>
<feature type="disulfide bond" evidence="14">
    <location>
        <begin position="1207"/>
        <end position="1216"/>
    </location>
</feature>
<dbReference type="CDD" id="cd00110">
    <property type="entry name" value="LamG"/>
    <property type="match status" value="5"/>
</dbReference>
<feature type="domain" description="EGF-like" evidence="17">
    <location>
        <begin position="788"/>
        <end position="828"/>
    </location>
</feature>
<feature type="disulfide bond" evidence="14">
    <location>
        <begin position="1694"/>
        <end position="1703"/>
    </location>
</feature>
<feature type="domain" description="EGF-like" evidence="17">
    <location>
        <begin position="1219"/>
        <end position="1255"/>
    </location>
</feature>
<keyword evidence="6" id="KW-0812">Transmembrane</keyword>
<evidence type="ECO:0000256" key="6">
    <source>
        <dbReference type="ARBA" id="ARBA00022692"/>
    </source>
</evidence>
<feature type="disulfide bond" evidence="14">
    <location>
        <begin position="1448"/>
        <end position="1457"/>
    </location>
</feature>
<feature type="domain" description="EGF-like" evidence="17">
    <location>
        <begin position="673"/>
        <end position="710"/>
    </location>
</feature>
<dbReference type="FunFam" id="2.10.25.10:FF:000327">
    <property type="entry name" value="neurogenic locus notch homolog protein 4"/>
    <property type="match status" value="1"/>
</dbReference>
<dbReference type="SUPFAM" id="SSF57196">
    <property type="entry name" value="EGF/Laminin"/>
    <property type="match status" value="30"/>
</dbReference>
<feature type="disulfide bond" evidence="14">
    <location>
        <begin position="1245"/>
        <end position="1254"/>
    </location>
</feature>
<dbReference type="GO" id="GO:0051241">
    <property type="term" value="P:negative regulation of multicellular organismal process"/>
    <property type="evidence" value="ECO:0007669"/>
    <property type="project" value="UniProtKB-ARBA"/>
</dbReference>
<keyword evidence="12 14" id="KW-1015">Disulfide bond</keyword>
<comment type="caution">
    <text evidence="18">The sequence shown here is derived from an EMBL/GenBank/DDBJ whole genome shotgun (WGS) entry which is preliminary data.</text>
</comment>
<dbReference type="PROSITE" id="PS00022">
    <property type="entry name" value="EGF_1"/>
    <property type="match status" value="45"/>
</dbReference>
<feature type="domain" description="EGF-like" evidence="17">
    <location>
        <begin position="1143"/>
        <end position="1179"/>
    </location>
</feature>
<evidence type="ECO:0000256" key="12">
    <source>
        <dbReference type="ARBA" id="ARBA00023157"/>
    </source>
</evidence>
<evidence type="ECO:0000256" key="10">
    <source>
        <dbReference type="ARBA" id="ARBA00022989"/>
    </source>
</evidence>
<feature type="disulfide bond" evidence="14">
    <location>
        <begin position="1563"/>
        <end position="1572"/>
    </location>
</feature>
<feature type="disulfide bond" evidence="14">
    <location>
        <begin position="332"/>
        <end position="349"/>
    </location>
</feature>
<gene>
    <name evidence="18" type="ORF">LOD99_6516</name>
</gene>
<feature type="disulfide bond" evidence="14">
    <location>
        <begin position="389"/>
        <end position="398"/>
    </location>
</feature>
<dbReference type="FunFam" id="2.10.25.10:FF:000066">
    <property type="entry name" value="FAT atypical cadherin 4"/>
    <property type="match status" value="2"/>
</dbReference>